<name>A0ABS9ZCN6_9HYPH</name>
<dbReference type="PANTHER" id="PTHR13789:SF318">
    <property type="entry name" value="GERANYLGERANYL DIPHOSPHATE REDUCTASE"/>
    <property type="match status" value="1"/>
</dbReference>
<dbReference type="SUPFAM" id="SSF51905">
    <property type="entry name" value="FAD/NAD(P)-binding domain"/>
    <property type="match status" value="1"/>
</dbReference>
<evidence type="ECO:0000256" key="4">
    <source>
        <dbReference type="ARBA" id="ARBA00023002"/>
    </source>
</evidence>
<dbReference type="Gene3D" id="3.50.50.60">
    <property type="entry name" value="FAD/NAD(P)-binding domain"/>
    <property type="match status" value="1"/>
</dbReference>
<evidence type="ECO:0000256" key="5">
    <source>
        <dbReference type="ARBA" id="ARBA00023033"/>
    </source>
</evidence>
<comment type="cofactor">
    <cofactor evidence="1">
        <name>FAD</name>
        <dbReference type="ChEBI" id="CHEBI:57692"/>
    </cofactor>
</comment>
<accession>A0ABS9ZCN6</accession>
<dbReference type="PANTHER" id="PTHR13789">
    <property type="entry name" value="MONOOXYGENASE"/>
    <property type="match status" value="1"/>
</dbReference>
<sequence length="399" mass="43324">MTPQQPFVIAGGGVGGLTAALALAQIGRPSLLFERASAFREVGAGLQLSPNASRILRKLGVLDALMDLAVAPKYVRLRRGADGADLARVPFDDAEKRWGAPYLVVHRADLLAALVDRARSENLITISNDSALTGFIQDEKGVAVTYRFDGEFRRASGAALIGADGVRSMTRTRLIQGVADQPAYTGHTAWRTILPAAGLPEAFLRPVANLWFGERAHLVHYPLRGGSIVNVVALVEDAWRGEAESDMEFWDNEGDRRFLMNRFKDWCGEARELIGAGETWLRWPLFDRPPLDSWSRGRVALLGDAAHPMLPYLAQGAAQAIEDAAALAAAVAANEHDPAAALSQYSAARAARARRVQEAARAQGQIYHLAGFKAFARDAALRLSTPGLLRGRQDWLYAQ</sequence>
<dbReference type="InterPro" id="IPR050493">
    <property type="entry name" value="FAD-dep_Monooxygenase_BioMet"/>
</dbReference>
<organism evidence="7 8">
    <name type="scientific">Candidatus Rhodoblastus alkanivorans</name>
    <dbReference type="NCBI Taxonomy" id="2954117"/>
    <lineage>
        <taxon>Bacteria</taxon>
        <taxon>Pseudomonadati</taxon>
        <taxon>Pseudomonadota</taxon>
        <taxon>Alphaproteobacteria</taxon>
        <taxon>Hyphomicrobiales</taxon>
        <taxon>Rhodoblastaceae</taxon>
        <taxon>Rhodoblastus</taxon>
    </lineage>
</organism>
<dbReference type="EMBL" id="JAIVFP010000001">
    <property type="protein sequence ID" value="MCI4684322.1"/>
    <property type="molecule type" value="Genomic_DNA"/>
</dbReference>
<evidence type="ECO:0000313" key="8">
    <source>
        <dbReference type="Proteomes" id="UP001139104"/>
    </source>
</evidence>
<gene>
    <name evidence="7" type="ORF">K2U94_16400</name>
</gene>
<evidence type="ECO:0000313" key="7">
    <source>
        <dbReference type="EMBL" id="MCI4684322.1"/>
    </source>
</evidence>
<dbReference type="Pfam" id="PF01494">
    <property type="entry name" value="FAD_binding_3"/>
    <property type="match status" value="1"/>
</dbReference>
<dbReference type="InterPro" id="IPR036188">
    <property type="entry name" value="FAD/NAD-bd_sf"/>
</dbReference>
<dbReference type="GO" id="GO:0004497">
    <property type="term" value="F:monooxygenase activity"/>
    <property type="evidence" value="ECO:0007669"/>
    <property type="project" value="UniProtKB-KW"/>
</dbReference>
<keyword evidence="8" id="KW-1185">Reference proteome</keyword>
<evidence type="ECO:0000256" key="2">
    <source>
        <dbReference type="ARBA" id="ARBA00022630"/>
    </source>
</evidence>
<evidence type="ECO:0000259" key="6">
    <source>
        <dbReference type="Pfam" id="PF01494"/>
    </source>
</evidence>
<protein>
    <submittedName>
        <fullName evidence="7">FAD-dependent monooxygenase</fullName>
    </submittedName>
</protein>
<proteinExistence type="predicted"/>
<comment type="caution">
    <text evidence="7">The sequence shown here is derived from an EMBL/GenBank/DDBJ whole genome shotgun (WGS) entry which is preliminary data.</text>
</comment>
<keyword evidence="4" id="KW-0560">Oxidoreductase</keyword>
<reference evidence="7" key="1">
    <citation type="journal article" date="2022" name="ISME J.">
        <title>Identification of active gaseous-alkane degraders at natural gas seeps.</title>
        <authorList>
            <person name="Farhan Ul Haque M."/>
            <person name="Hernandez M."/>
            <person name="Crombie A.T."/>
            <person name="Murrell J.C."/>
        </authorList>
    </citation>
    <scope>NUCLEOTIDE SEQUENCE</scope>
    <source>
        <strain evidence="7">PC2</strain>
    </source>
</reference>
<evidence type="ECO:0000256" key="3">
    <source>
        <dbReference type="ARBA" id="ARBA00022827"/>
    </source>
</evidence>
<dbReference type="InterPro" id="IPR002938">
    <property type="entry name" value="FAD-bd"/>
</dbReference>
<dbReference type="Proteomes" id="UP001139104">
    <property type="component" value="Unassembled WGS sequence"/>
</dbReference>
<dbReference type="PRINTS" id="PR00420">
    <property type="entry name" value="RNGMNOXGNASE"/>
</dbReference>
<keyword evidence="3" id="KW-0274">FAD</keyword>
<keyword evidence="5 7" id="KW-0503">Monooxygenase</keyword>
<dbReference type="SUPFAM" id="SSF54373">
    <property type="entry name" value="FAD-linked reductases, C-terminal domain"/>
    <property type="match status" value="1"/>
</dbReference>
<feature type="domain" description="FAD-binding" evidence="6">
    <location>
        <begin position="8"/>
        <end position="358"/>
    </location>
</feature>
<evidence type="ECO:0000256" key="1">
    <source>
        <dbReference type="ARBA" id="ARBA00001974"/>
    </source>
</evidence>
<dbReference type="RefSeq" id="WP_243068223.1">
    <property type="nucleotide sequence ID" value="NZ_JAIVFK010000031.1"/>
</dbReference>
<keyword evidence="2" id="KW-0285">Flavoprotein</keyword>